<evidence type="ECO:0000256" key="1">
    <source>
        <dbReference type="SAM" id="MobiDB-lite"/>
    </source>
</evidence>
<evidence type="ECO:0000313" key="3">
    <source>
        <dbReference type="Proteomes" id="UP001239795"/>
    </source>
</evidence>
<dbReference type="AlphaFoldDB" id="A0AAI9UA33"/>
<proteinExistence type="predicted"/>
<feature type="compositionally biased region" description="Pro residues" evidence="1">
    <location>
        <begin position="18"/>
        <end position="29"/>
    </location>
</feature>
<comment type="caution">
    <text evidence="2">The sequence shown here is derived from an EMBL/GenBank/DDBJ whole genome shotgun (WGS) entry which is preliminary data.</text>
</comment>
<reference evidence="2 3" key="1">
    <citation type="submission" date="2016-10" db="EMBL/GenBank/DDBJ databases">
        <title>The genome sequence of Colletotrichum fioriniae PJ7.</title>
        <authorList>
            <person name="Baroncelli R."/>
        </authorList>
    </citation>
    <scope>NUCLEOTIDE SEQUENCE [LARGE SCALE GENOMIC DNA]</scope>
    <source>
        <strain evidence="2">Col 31</strain>
    </source>
</reference>
<dbReference type="EMBL" id="MLGG01000029">
    <property type="protein sequence ID" value="KAK1454504.1"/>
    <property type="molecule type" value="Genomic_DNA"/>
</dbReference>
<sequence>MTYMVQLAALRYYRPCPPASDPVPHPDPSPRSGSGSAQSPGRDPLPGGQPSVVGRQAQDDHLGPLQRQVALQHGYLALEIRLYSQMMPFIEWSRLGYRQMRSISATACSRAPLEDLQRWSRYVSVVLALRRRARRAAVEAGSSAAVVASQDRWLASVTEPLHSLLVALLAAQLAPSRPRARVGVPWYVATRAGTASEDFGPLVRCRPASVHHDSTLVRAHCSNGRASWMAPATHVRSATDLVSAL</sequence>
<name>A0AAI9UA33_9PEZI</name>
<dbReference type="Proteomes" id="UP001239795">
    <property type="component" value="Unassembled WGS sequence"/>
</dbReference>
<organism evidence="2 3">
    <name type="scientific">Colletotrichum melonis</name>
    <dbReference type="NCBI Taxonomy" id="1209925"/>
    <lineage>
        <taxon>Eukaryota</taxon>
        <taxon>Fungi</taxon>
        <taxon>Dikarya</taxon>
        <taxon>Ascomycota</taxon>
        <taxon>Pezizomycotina</taxon>
        <taxon>Sordariomycetes</taxon>
        <taxon>Hypocreomycetidae</taxon>
        <taxon>Glomerellales</taxon>
        <taxon>Glomerellaceae</taxon>
        <taxon>Colletotrichum</taxon>
        <taxon>Colletotrichum acutatum species complex</taxon>
    </lineage>
</organism>
<accession>A0AAI9UA33</accession>
<keyword evidence="3" id="KW-1185">Reference proteome</keyword>
<feature type="region of interest" description="Disordered" evidence="1">
    <location>
        <begin position="18"/>
        <end position="56"/>
    </location>
</feature>
<protein>
    <submittedName>
        <fullName evidence="2">Uncharacterized protein</fullName>
    </submittedName>
</protein>
<gene>
    <name evidence="2" type="ORF">CMEL01_16687</name>
</gene>
<evidence type="ECO:0000313" key="2">
    <source>
        <dbReference type="EMBL" id="KAK1454504.1"/>
    </source>
</evidence>